<reference evidence="2 3" key="1">
    <citation type="submission" date="2024-01" db="EMBL/GenBank/DDBJ databases">
        <authorList>
            <person name="Allen C."/>
            <person name="Tagirdzhanova G."/>
        </authorList>
    </citation>
    <scope>NUCLEOTIDE SEQUENCE [LARGE SCALE GENOMIC DNA]</scope>
</reference>
<gene>
    <name evidence="2" type="ORF">SBRCBS47491_007412</name>
</gene>
<name>A0ABP0CD07_9PEZI</name>
<sequence length="189" mass="20953">MCYSYPCICPPSTYDYLCTPTWGSSTTYYSFAPTPSRRSSRYFSVYPDNRDHSDDDYPGYTDGYSVGIRRAGGGRFSSSSRRRSRSSSTPEYLSPTMAASVRSTGATAGSSFSSRSSRHSGYDDYYYASGDRSTTRIRTSDDEVNVNVRFSNNNGGSRRSCSPATSSSSSSWSSVPTTRSRRRVRVSLY</sequence>
<evidence type="ECO:0000256" key="1">
    <source>
        <dbReference type="SAM" id="MobiDB-lite"/>
    </source>
</evidence>
<feature type="compositionally biased region" description="Low complexity" evidence="1">
    <location>
        <begin position="147"/>
        <end position="178"/>
    </location>
</feature>
<dbReference type="EMBL" id="CAWUHC010000083">
    <property type="protein sequence ID" value="CAK7229918.1"/>
    <property type="molecule type" value="Genomic_DNA"/>
</dbReference>
<dbReference type="Proteomes" id="UP001642406">
    <property type="component" value="Unassembled WGS sequence"/>
</dbReference>
<evidence type="ECO:0000313" key="2">
    <source>
        <dbReference type="EMBL" id="CAK7229918.1"/>
    </source>
</evidence>
<proteinExistence type="predicted"/>
<keyword evidence="3" id="KW-1185">Reference proteome</keyword>
<evidence type="ECO:0000313" key="3">
    <source>
        <dbReference type="Proteomes" id="UP001642406"/>
    </source>
</evidence>
<organism evidence="2 3">
    <name type="scientific">Sporothrix bragantina</name>
    <dbReference type="NCBI Taxonomy" id="671064"/>
    <lineage>
        <taxon>Eukaryota</taxon>
        <taxon>Fungi</taxon>
        <taxon>Dikarya</taxon>
        <taxon>Ascomycota</taxon>
        <taxon>Pezizomycotina</taxon>
        <taxon>Sordariomycetes</taxon>
        <taxon>Sordariomycetidae</taxon>
        <taxon>Ophiostomatales</taxon>
        <taxon>Ophiostomataceae</taxon>
        <taxon>Sporothrix</taxon>
    </lineage>
</organism>
<accession>A0ABP0CD07</accession>
<feature type="region of interest" description="Disordered" evidence="1">
    <location>
        <begin position="71"/>
        <end position="97"/>
    </location>
</feature>
<comment type="caution">
    <text evidence="2">The sequence shown here is derived from an EMBL/GenBank/DDBJ whole genome shotgun (WGS) entry which is preliminary data.</text>
</comment>
<protein>
    <submittedName>
        <fullName evidence="2">Uncharacterized protein</fullName>
    </submittedName>
</protein>
<feature type="compositionally biased region" description="Basic residues" evidence="1">
    <location>
        <begin position="179"/>
        <end position="189"/>
    </location>
</feature>
<feature type="region of interest" description="Disordered" evidence="1">
    <location>
        <begin position="147"/>
        <end position="189"/>
    </location>
</feature>